<comment type="function">
    <text evidence="2 10 12">Catalyzes the transfer of a dimethylallyl group onto the adenine at position 37 in tRNAs that read codons beginning with uridine, leading to the formation of N6-(dimethylallyl)adenosine (i(6)A).</text>
</comment>
<reference evidence="14 15" key="1">
    <citation type="submission" date="2021-02" db="EMBL/GenBank/DDBJ databases">
        <title>Complete genome sequence of Lactococcus lactis strain K_LL004.</title>
        <authorList>
            <person name="Kim H.B."/>
        </authorList>
    </citation>
    <scope>NUCLEOTIDE SEQUENCE [LARGE SCALE GENOMIC DNA]</scope>
    <source>
        <strain evidence="14 15">K_LL004</strain>
    </source>
</reference>
<evidence type="ECO:0000256" key="2">
    <source>
        <dbReference type="ARBA" id="ARBA00003213"/>
    </source>
</evidence>
<feature type="site" description="Interaction with substrate tRNA" evidence="10">
    <location>
        <position position="128"/>
    </location>
</feature>
<dbReference type="GO" id="GO:0006400">
    <property type="term" value="P:tRNA modification"/>
    <property type="evidence" value="ECO:0007669"/>
    <property type="project" value="TreeGrafter"/>
</dbReference>
<keyword evidence="8 10" id="KW-0460">Magnesium</keyword>
<evidence type="ECO:0000256" key="1">
    <source>
        <dbReference type="ARBA" id="ARBA00001946"/>
    </source>
</evidence>
<evidence type="ECO:0000256" key="4">
    <source>
        <dbReference type="ARBA" id="ARBA00022679"/>
    </source>
</evidence>
<evidence type="ECO:0000256" key="7">
    <source>
        <dbReference type="ARBA" id="ARBA00022840"/>
    </source>
</evidence>
<keyword evidence="6 10" id="KW-0547">Nucleotide-binding</keyword>
<dbReference type="SUPFAM" id="SSF52540">
    <property type="entry name" value="P-loop containing nucleoside triphosphate hydrolases"/>
    <property type="match status" value="1"/>
</dbReference>
<evidence type="ECO:0000256" key="5">
    <source>
        <dbReference type="ARBA" id="ARBA00022694"/>
    </source>
</evidence>
<dbReference type="EC" id="2.5.1.75" evidence="10"/>
<dbReference type="InterPro" id="IPR018022">
    <property type="entry name" value="IPT"/>
</dbReference>
<evidence type="ECO:0000256" key="9">
    <source>
        <dbReference type="ARBA" id="ARBA00049563"/>
    </source>
</evidence>
<gene>
    <name evidence="10 14" type="primary">miaA</name>
    <name evidence="14" type="ORF">JW886_03660</name>
</gene>
<feature type="binding site" evidence="10">
    <location>
        <begin position="13"/>
        <end position="18"/>
    </location>
    <ligand>
        <name>substrate</name>
    </ligand>
</feature>
<name>A0AA45QRU9_9LACT</name>
<dbReference type="InterPro" id="IPR039657">
    <property type="entry name" value="Dimethylallyltransferase"/>
</dbReference>
<evidence type="ECO:0000256" key="8">
    <source>
        <dbReference type="ARBA" id="ARBA00022842"/>
    </source>
</evidence>
<dbReference type="Proteomes" id="UP000663608">
    <property type="component" value="Chromosome"/>
</dbReference>
<sequence>MRDNKVLVIVGPTAVGKTALGIELAQRFNGEIISGDSQQVYQGLDIGTAKVTKEEQLLAPHHLIDVRSWEENFSVHDFVSLANETIAAIIERGKVPIVVGGTGLYIQALVEGYHLGGEENHEAMLALREQLETLSDAQLFEKVTNLGLNIPEMNRRRAVRALERAEFGVKDENKGSAYEFHLIGLNAKREILYDRINRRVDQMLSEGLLNEVRRLFEKAPQAQAAKGIGYKEFFPYFQGEATLDEAVELVKRNSRRYAKRQLTWFKNRMAVEFFDVFEAGYPANILDQVDAFLN</sequence>
<organism evidence="14 15">
    <name type="scientific">Lactococcus taiwanensis</name>
    <dbReference type="NCBI Taxonomy" id="1151742"/>
    <lineage>
        <taxon>Bacteria</taxon>
        <taxon>Bacillati</taxon>
        <taxon>Bacillota</taxon>
        <taxon>Bacilli</taxon>
        <taxon>Lactobacillales</taxon>
        <taxon>Streptococcaceae</taxon>
        <taxon>Lactococcus</taxon>
    </lineage>
</organism>
<accession>A0AA45QRU9</accession>
<dbReference type="AlphaFoldDB" id="A0AA45QRU9"/>
<keyword evidence="15" id="KW-1185">Reference proteome</keyword>
<feature type="region of interest" description="Interaction with substrate tRNA" evidence="10">
    <location>
        <begin position="36"/>
        <end position="39"/>
    </location>
</feature>
<keyword evidence="7 10" id="KW-0067">ATP-binding</keyword>
<comment type="similarity">
    <text evidence="3 10 13">Belongs to the IPP transferase family.</text>
</comment>
<comment type="cofactor">
    <cofactor evidence="1 10">
        <name>Mg(2+)</name>
        <dbReference type="ChEBI" id="CHEBI:18420"/>
    </cofactor>
</comment>
<dbReference type="InterPro" id="IPR027417">
    <property type="entry name" value="P-loop_NTPase"/>
</dbReference>
<keyword evidence="5 10" id="KW-0819">tRNA processing</keyword>
<comment type="subunit">
    <text evidence="10">Monomer.</text>
</comment>
<dbReference type="NCBIfam" id="TIGR00174">
    <property type="entry name" value="miaA"/>
    <property type="match status" value="1"/>
</dbReference>
<evidence type="ECO:0000313" key="14">
    <source>
        <dbReference type="EMBL" id="QSE77354.1"/>
    </source>
</evidence>
<evidence type="ECO:0000256" key="12">
    <source>
        <dbReference type="RuleBase" id="RU003784"/>
    </source>
</evidence>
<feature type="binding site" evidence="10">
    <location>
        <begin position="11"/>
        <end position="18"/>
    </location>
    <ligand>
        <name>ATP</name>
        <dbReference type="ChEBI" id="CHEBI:30616"/>
    </ligand>
</feature>
<protein>
    <recommendedName>
        <fullName evidence="10">tRNA dimethylallyltransferase</fullName>
        <ecNumber evidence="10">2.5.1.75</ecNumber>
    </recommendedName>
    <alternativeName>
        <fullName evidence="10">Dimethylallyl diphosphate:tRNA dimethylallyltransferase</fullName>
        <shortName evidence="10">DMAPP:tRNA dimethylallyltransferase</shortName>
        <shortName evidence="10">DMATase</shortName>
    </alternativeName>
    <alternativeName>
        <fullName evidence="10">Isopentenyl-diphosphate:tRNA isopentenyltransferase</fullName>
        <shortName evidence="10">IPP transferase</shortName>
        <shortName evidence="10">IPPT</shortName>
        <shortName evidence="10">IPTase</shortName>
    </alternativeName>
</protein>
<proteinExistence type="inferred from homology"/>
<evidence type="ECO:0000256" key="6">
    <source>
        <dbReference type="ARBA" id="ARBA00022741"/>
    </source>
</evidence>
<evidence type="ECO:0000313" key="15">
    <source>
        <dbReference type="Proteomes" id="UP000663608"/>
    </source>
</evidence>
<evidence type="ECO:0000256" key="10">
    <source>
        <dbReference type="HAMAP-Rule" id="MF_00185"/>
    </source>
</evidence>
<dbReference type="PANTHER" id="PTHR11088:SF60">
    <property type="entry name" value="TRNA DIMETHYLALLYLTRANSFERASE"/>
    <property type="match status" value="1"/>
</dbReference>
<feature type="site" description="Interaction with substrate tRNA" evidence="10">
    <location>
        <position position="102"/>
    </location>
</feature>
<comment type="catalytic activity">
    <reaction evidence="9 10 11">
        <text>adenosine(37) in tRNA + dimethylallyl diphosphate = N(6)-dimethylallyladenosine(37) in tRNA + diphosphate</text>
        <dbReference type="Rhea" id="RHEA:26482"/>
        <dbReference type="Rhea" id="RHEA-COMP:10162"/>
        <dbReference type="Rhea" id="RHEA-COMP:10375"/>
        <dbReference type="ChEBI" id="CHEBI:33019"/>
        <dbReference type="ChEBI" id="CHEBI:57623"/>
        <dbReference type="ChEBI" id="CHEBI:74411"/>
        <dbReference type="ChEBI" id="CHEBI:74415"/>
        <dbReference type="EC" id="2.5.1.75"/>
    </reaction>
</comment>
<keyword evidence="4 10" id="KW-0808">Transferase</keyword>
<dbReference type="KEGG" id="lti:JW886_03660"/>
<dbReference type="Pfam" id="PF01715">
    <property type="entry name" value="IPPT"/>
    <property type="match status" value="1"/>
</dbReference>
<dbReference type="HAMAP" id="MF_00185">
    <property type="entry name" value="IPP_trans"/>
    <property type="match status" value="1"/>
</dbReference>
<dbReference type="Gene3D" id="3.40.50.300">
    <property type="entry name" value="P-loop containing nucleotide triphosphate hydrolases"/>
    <property type="match status" value="1"/>
</dbReference>
<comment type="caution">
    <text evidence="10">Lacks conserved residue(s) required for the propagation of feature annotation.</text>
</comment>
<dbReference type="GO" id="GO:0052381">
    <property type="term" value="F:tRNA dimethylallyltransferase activity"/>
    <property type="evidence" value="ECO:0007669"/>
    <property type="project" value="UniProtKB-UniRule"/>
</dbReference>
<dbReference type="EMBL" id="CP070872">
    <property type="protein sequence ID" value="QSE77354.1"/>
    <property type="molecule type" value="Genomic_DNA"/>
</dbReference>
<evidence type="ECO:0000256" key="11">
    <source>
        <dbReference type="RuleBase" id="RU003783"/>
    </source>
</evidence>
<dbReference type="RefSeq" id="WP_205872334.1">
    <property type="nucleotide sequence ID" value="NZ_CP070872.1"/>
</dbReference>
<evidence type="ECO:0000256" key="3">
    <source>
        <dbReference type="ARBA" id="ARBA00005842"/>
    </source>
</evidence>
<evidence type="ECO:0000256" key="13">
    <source>
        <dbReference type="RuleBase" id="RU003785"/>
    </source>
</evidence>
<dbReference type="GO" id="GO:0005524">
    <property type="term" value="F:ATP binding"/>
    <property type="evidence" value="ECO:0007669"/>
    <property type="project" value="UniProtKB-UniRule"/>
</dbReference>
<dbReference type="PANTHER" id="PTHR11088">
    <property type="entry name" value="TRNA DIMETHYLALLYLTRANSFERASE"/>
    <property type="match status" value="1"/>
</dbReference>